<feature type="domain" description="Polysaccharide pyruvyl transferase" evidence="1">
    <location>
        <begin position="13"/>
        <end position="304"/>
    </location>
</feature>
<organism evidence="2 3">
    <name type="scientific">Priestia aryabhattai</name>
    <name type="common">Bacillus aryabhattai</name>
    <dbReference type="NCBI Taxonomy" id="412384"/>
    <lineage>
        <taxon>Bacteria</taxon>
        <taxon>Bacillati</taxon>
        <taxon>Bacillota</taxon>
        <taxon>Bacilli</taxon>
        <taxon>Bacillales</taxon>
        <taxon>Bacillaceae</taxon>
        <taxon>Priestia</taxon>
    </lineage>
</organism>
<dbReference type="PANTHER" id="PTHR36836:SF1">
    <property type="entry name" value="COLANIC ACID BIOSYNTHESIS PROTEIN WCAK"/>
    <property type="match status" value="1"/>
</dbReference>
<dbReference type="PANTHER" id="PTHR36836">
    <property type="entry name" value="COLANIC ACID BIOSYNTHESIS PROTEIN WCAK"/>
    <property type="match status" value="1"/>
</dbReference>
<protein>
    <submittedName>
        <fullName evidence="2">Polysaccharide pyruvyl transferase family protein</fullName>
        <ecNumber evidence="2">2.4.-.-</ecNumber>
    </submittedName>
</protein>
<dbReference type="Pfam" id="PF04230">
    <property type="entry name" value="PS_pyruv_trans"/>
    <property type="match status" value="1"/>
</dbReference>
<comment type="caution">
    <text evidence="2">The sequence shown here is derived from an EMBL/GenBank/DDBJ whole genome shotgun (WGS) entry which is preliminary data.</text>
</comment>
<evidence type="ECO:0000313" key="2">
    <source>
        <dbReference type="EMBL" id="MEN3153352.1"/>
    </source>
</evidence>
<dbReference type="Proteomes" id="UP001418804">
    <property type="component" value="Unassembled WGS sequence"/>
</dbReference>
<dbReference type="AlphaFoldDB" id="A0ABD5KV03"/>
<reference evidence="2 3" key="1">
    <citation type="submission" date="2024-05" db="EMBL/GenBank/DDBJ databases">
        <title>The mechanism of isolation and screening of efficient mineral weathering bacteria priestia aryabhattai c4-10 with weathered biotite.</title>
        <authorList>
            <person name="Yang S."/>
        </authorList>
    </citation>
    <scope>NUCLEOTIDE SEQUENCE [LARGE SCALE GENOMIC DNA]</scope>
    <source>
        <strain evidence="2 3">C4-10</strain>
    </source>
</reference>
<name>A0ABD5KV03_PRIAR</name>
<proteinExistence type="predicted"/>
<evidence type="ECO:0000259" key="1">
    <source>
        <dbReference type="Pfam" id="PF04230"/>
    </source>
</evidence>
<evidence type="ECO:0000313" key="3">
    <source>
        <dbReference type="Proteomes" id="UP001418804"/>
    </source>
</evidence>
<dbReference type="EMBL" id="JBDIVD010000001">
    <property type="protein sequence ID" value="MEN3153352.1"/>
    <property type="molecule type" value="Genomic_DNA"/>
</dbReference>
<dbReference type="EC" id="2.4.-.-" evidence="2"/>
<accession>A0ABD5KV03</accession>
<keyword evidence="2" id="KW-0808">Transferase</keyword>
<keyword evidence="2" id="KW-0328">Glycosyltransferase</keyword>
<reference evidence="2 3" key="2">
    <citation type="submission" date="2024-05" db="EMBL/GenBank/DDBJ databases">
        <authorList>
            <person name="Zheng X."/>
        </authorList>
    </citation>
    <scope>NUCLEOTIDE SEQUENCE [LARGE SCALE GENOMIC DNA]</scope>
    <source>
        <strain evidence="2 3">C4-10</strain>
    </source>
</reference>
<sequence>MKKIFVDIYLAFNLGDDLFLDVLAQKYPSCKFTVNYIGENYDKFISQYNNVNRRKYTTFNKIAQLLKIADSITNYDKVAEEHDAIVFIGGSIFREENYHNSLYQDRMKMVKEFKKRDKPIFILGANFGPFQTEEFLNDYKQFFELCTDVCFRDLYSYRLFKNLPQVRYSPDIVFQMDVNEYKNIPNKNKVGFSIIDVRHKDGLSNYYKEYINSTARSIELLAGKGYECCLMSFCEQEGDLDLIETIMLKLSPNIIKKVSIYNYKGNLKEAIKLIASFKLFVSARFHANIIGLLLEVGIMPIIYSSKTTNMLKDINLDEIFVDMKNLHLQHDENIINKSFHNTTNLEAISLDATNQFEKLGEFINMQDVYRGIV</sequence>
<gene>
    <name evidence="2" type="ORF">ABDD91_10930</name>
</gene>
<dbReference type="InterPro" id="IPR007345">
    <property type="entry name" value="Polysacch_pyruvyl_Trfase"/>
</dbReference>
<dbReference type="RefSeq" id="WP_247807170.1">
    <property type="nucleotide sequence ID" value="NZ_CP025621.1"/>
</dbReference>
<dbReference type="GO" id="GO:0016757">
    <property type="term" value="F:glycosyltransferase activity"/>
    <property type="evidence" value="ECO:0007669"/>
    <property type="project" value="UniProtKB-KW"/>
</dbReference>